<feature type="domain" description="ABM" evidence="4">
    <location>
        <begin position="24"/>
        <end position="112"/>
    </location>
</feature>
<protein>
    <recommendedName>
        <fullName evidence="2">Signal transduction protein TRAP</fullName>
    </recommendedName>
    <alternativeName>
        <fullName evidence="3">Target of RNAIII-activating protein</fullName>
    </alternativeName>
</protein>
<reference evidence="5" key="1">
    <citation type="journal article" date="2023" name="Int. J. Mol. Sci.">
        <title>Antibiotic Resistance/Susceptibility Profiles of Staphylococcus equorum Strains from Cheese, and Genome Analysis for Antibiotic Resistance Genes.</title>
        <authorList>
            <person name="Vazquez L."/>
            <person name="Srednik M.E."/>
            <person name="Rodriguez J."/>
            <person name="Florez A.B."/>
            <person name="Mayo B."/>
        </authorList>
    </citation>
    <scope>NUCLEOTIDE SEQUENCE</scope>
    <source>
        <strain evidence="5">5A3I</strain>
    </source>
</reference>
<dbReference type="InterPro" id="IPR011008">
    <property type="entry name" value="Dimeric_a/b-barrel"/>
</dbReference>
<dbReference type="GO" id="GO:0004497">
    <property type="term" value="F:monooxygenase activity"/>
    <property type="evidence" value="ECO:0007669"/>
    <property type="project" value="UniProtKB-KW"/>
</dbReference>
<dbReference type="Gene3D" id="3.30.70.100">
    <property type="match status" value="1"/>
</dbReference>
<keyword evidence="5" id="KW-0503">Monooxygenase</keyword>
<sequence>MTEFNETKVYQVLEKTNDLPQTCHAVLNHLYVNPGHEEEFEGTFLKRDKHLESNEGFESLLFLKPQSLNSHYVIVTLWFDETSFTNWQNSEDYKHSHRNRGTKKGVDQSIVNRDLSFKISVELSR</sequence>
<evidence type="ECO:0000313" key="6">
    <source>
        <dbReference type="Proteomes" id="UP001174037"/>
    </source>
</evidence>
<dbReference type="PROSITE" id="PS51725">
    <property type="entry name" value="ABM"/>
    <property type="match status" value="1"/>
</dbReference>
<evidence type="ECO:0000256" key="3">
    <source>
        <dbReference type="ARBA" id="ARBA00032861"/>
    </source>
</evidence>
<dbReference type="PANTHER" id="PTHR34474">
    <property type="entry name" value="SIGNAL TRANSDUCTION PROTEIN TRAP"/>
    <property type="match status" value="1"/>
</dbReference>
<evidence type="ECO:0000259" key="4">
    <source>
        <dbReference type="PROSITE" id="PS51725"/>
    </source>
</evidence>
<evidence type="ECO:0000256" key="2">
    <source>
        <dbReference type="ARBA" id="ARBA00018486"/>
    </source>
</evidence>
<dbReference type="AlphaFoldDB" id="A0AAW7AEA6"/>
<dbReference type="PANTHER" id="PTHR34474:SF2">
    <property type="entry name" value="SIGNAL TRANSDUCTION PROTEIN TRAP"/>
    <property type="match status" value="1"/>
</dbReference>
<accession>A0AAW7AEA6</accession>
<proteinExistence type="inferred from homology"/>
<dbReference type="Pfam" id="PF03992">
    <property type="entry name" value="ABM"/>
    <property type="match status" value="1"/>
</dbReference>
<dbReference type="SUPFAM" id="SSF54909">
    <property type="entry name" value="Dimeric alpha+beta barrel"/>
    <property type="match status" value="1"/>
</dbReference>
<keyword evidence="5" id="KW-0560">Oxidoreductase</keyword>
<reference evidence="5" key="2">
    <citation type="submission" date="2023-03" db="EMBL/GenBank/DDBJ databases">
        <authorList>
            <person name="Vazquez L."/>
            <person name="Rodriguez J."/>
            <person name="Mayo B."/>
            <person name="Florez A.B."/>
        </authorList>
    </citation>
    <scope>NUCLEOTIDE SEQUENCE</scope>
    <source>
        <strain evidence="5">5A3I</strain>
    </source>
</reference>
<evidence type="ECO:0000313" key="5">
    <source>
        <dbReference type="EMBL" id="MDK9864456.1"/>
    </source>
</evidence>
<name>A0AAW7AEA6_9STAP</name>
<gene>
    <name evidence="5" type="ORF">P1A27_00530</name>
</gene>
<dbReference type="InterPro" id="IPR007138">
    <property type="entry name" value="ABM_dom"/>
</dbReference>
<dbReference type="EMBL" id="JARGCK010000001">
    <property type="protein sequence ID" value="MDK9864456.1"/>
    <property type="molecule type" value="Genomic_DNA"/>
</dbReference>
<evidence type="ECO:0000256" key="1">
    <source>
        <dbReference type="ARBA" id="ARBA00009267"/>
    </source>
</evidence>
<comment type="caution">
    <text evidence="5">The sequence shown here is derived from an EMBL/GenBank/DDBJ whole genome shotgun (WGS) entry which is preliminary data.</text>
</comment>
<comment type="similarity">
    <text evidence="1">Belongs to the TRAP family.</text>
</comment>
<dbReference type="InterPro" id="IPR050404">
    <property type="entry name" value="Heme-degrading_MO"/>
</dbReference>
<dbReference type="RefSeq" id="WP_256092440.1">
    <property type="nucleotide sequence ID" value="NZ_CP133229.1"/>
</dbReference>
<dbReference type="Proteomes" id="UP001174037">
    <property type="component" value="Unassembled WGS sequence"/>
</dbReference>
<organism evidence="5 6">
    <name type="scientific">Staphylococcus equorum</name>
    <dbReference type="NCBI Taxonomy" id="246432"/>
    <lineage>
        <taxon>Bacteria</taxon>
        <taxon>Bacillati</taxon>
        <taxon>Bacillota</taxon>
        <taxon>Bacilli</taxon>
        <taxon>Bacillales</taxon>
        <taxon>Staphylococcaceae</taxon>
        <taxon>Staphylococcus</taxon>
    </lineage>
</organism>